<accession>A0A1J5TVM4</accession>
<dbReference type="AlphaFoldDB" id="A0A1J5TVM4"/>
<evidence type="ECO:0000313" key="1">
    <source>
        <dbReference type="EMBL" id="OIR24880.1"/>
    </source>
</evidence>
<dbReference type="Proteomes" id="UP000182798">
    <property type="component" value="Unassembled WGS sequence"/>
</dbReference>
<dbReference type="InterPro" id="IPR012340">
    <property type="entry name" value="NA-bd_OB-fold"/>
</dbReference>
<dbReference type="Gene3D" id="2.40.50.140">
    <property type="entry name" value="Nucleic acid-binding proteins"/>
    <property type="match status" value="1"/>
</dbReference>
<comment type="caution">
    <text evidence="1">The sequence shown here is derived from an EMBL/GenBank/DDBJ whole genome shotgun (WGS) entry which is preliminary data.</text>
</comment>
<dbReference type="RefSeq" id="WP_071564071.1">
    <property type="nucleotide sequence ID" value="NZ_MIQH01000486.1"/>
</dbReference>
<proteinExistence type="predicted"/>
<evidence type="ECO:0000313" key="2">
    <source>
        <dbReference type="Proteomes" id="UP000182798"/>
    </source>
</evidence>
<sequence length="101" mass="11902">MCNINSETLYTIIILEDSEVRVETREHYTTKENYEFIYQEAYIGGINKFPVLFKLRIKSENEYYKQGSYTCNNMLTVANKTLKVSNYLELVKIKGDNILIQ</sequence>
<organism evidence="1 2">
    <name type="scientific">Bathymodiolus thermophilus thioautotrophic gill symbiont</name>
    <dbReference type="NCBI Taxonomy" id="2360"/>
    <lineage>
        <taxon>Bacteria</taxon>
        <taxon>Pseudomonadati</taxon>
        <taxon>Pseudomonadota</taxon>
        <taxon>Gammaproteobacteria</taxon>
        <taxon>sulfur-oxidizing symbionts</taxon>
    </lineage>
</organism>
<reference evidence="2" key="1">
    <citation type="submission" date="2016-09" db="EMBL/GenBank/DDBJ databases">
        <title>Genome Sequence of Bathymodiolus thermophilus sulfur-oxidizing gill endosymbiont.</title>
        <authorList>
            <person name="Ponnudurai R."/>
            <person name="Kleiner M."/>
            <person name="Sayavedra L."/>
            <person name="Thuermer A."/>
            <person name="Felbeck H."/>
            <person name="Schlueter R."/>
            <person name="Schweder T."/>
            <person name="Markert S."/>
        </authorList>
    </citation>
    <scope>NUCLEOTIDE SEQUENCE [LARGE SCALE GENOMIC DNA]</scope>
    <source>
        <strain evidence="2">BAT/CrabSpa'14</strain>
    </source>
</reference>
<name>A0A1J5TVM4_9GAMM</name>
<gene>
    <name evidence="1" type="ORF">BGC33_11985</name>
</gene>
<protein>
    <submittedName>
        <fullName evidence="1">Uncharacterized protein</fullName>
    </submittedName>
</protein>
<dbReference type="EMBL" id="MIQH01000486">
    <property type="protein sequence ID" value="OIR24880.1"/>
    <property type="molecule type" value="Genomic_DNA"/>
</dbReference>